<protein>
    <submittedName>
        <fullName evidence="1">Uncharacterized protein</fullName>
    </submittedName>
</protein>
<name>A0A2K8SQ44_9NOSO</name>
<sequence length="39" mass="4547">MKAVLNLRYHQTYFFSDRKLCVEAKNGEHPISAKILPEV</sequence>
<organism evidence="1 2">
    <name type="scientific">Nostoc flagelliforme CCNUN1</name>
    <dbReference type="NCBI Taxonomy" id="2038116"/>
    <lineage>
        <taxon>Bacteria</taxon>
        <taxon>Bacillati</taxon>
        <taxon>Cyanobacteriota</taxon>
        <taxon>Cyanophyceae</taxon>
        <taxon>Nostocales</taxon>
        <taxon>Nostocaceae</taxon>
        <taxon>Nostoc</taxon>
    </lineage>
</organism>
<dbReference type="EMBL" id="CP024785">
    <property type="protein sequence ID" value="AUB37586.1"/>
    <property type="molecule type" value="Genomic_DNA"/>
</dbReference>
<dbReference type="Proteomes" id="UP000232003">
    <property type="component" value="Chromosome"/>
</dbReference>
<dbReference type="KEGG" id="nfl:COO91_03532"/>
<reference evidence="1 2" key="1">
    <citation type="submission" date="2017-11" db="EMBL/GenBank/DDBJ databases">
        <title>Complete genome of a free-living desiccation-tolerant cyanobacterium and its photosynthetic adaptation to extreme terrestrial habitat.</title>
        <authorList>
            <person name="Shang J."/>
        </authorList>
    </citation>
    <scope>NUCLEOTIDE SEQUENCE [LARGE SCALE GENOMIC DNA]</scope>
    <source>
        <strain evidence="1 2">CCNUN1</strain>
    </source>
</reference>
<proteinExistence type="predicted"/>
<evidence type="ECO:0000313" key="1">
    <source>
        <dbReference type="EMBL" id="AUB37586.1"/>
    </source>
</evidence>
<keyword evidence="2" id="KW-1185">Reference proteome</keyword>
<accession>A0A2K8SQ44</accession>
<dbReference type="AlphaFoldDB" id="A0A2K8SQ44"/>
<evidence type="ECO:0000313" key="2">
    <source>
        <dbReference type="Proteomes" id="UP000232003"/>
    </source>
</evidence>
<gene>
    <name evidence="1" type="ORF">COO91_03532</name>
</gene>